<dbReference type="KEGG" id="pda:103714917"/>
<evidence type="ECO:0000256" key="2">
    <source>
        <dbReference type="ARBA" id="ARBA00022737"/>
    </source>
</evidence>
<proteinExistence type="inferred from homology"/>
<dbReference type="SUPFAM" id="SSF81901">
    <property type="entry name" value="HCP-like"/>
    <property type="match status" value="1"/>
</dbReference>
<evidence type="ECO:0000256" key="1">
    <source>
        <dbReference type="ARBA" id="ARBA00007626"/>
    </source>
</evidence>
<comment type="similarity">
    <text evidence="1">Belongs to the PPR family. P subfamily.</text>
</comment>
<dbReference type="InterPro" id="IPR002885">
    <property type="entry name" value="PPR_rpt"/>
</dbReference>
<feature type="repeat" description="PPR" evidence="3">
    <location>
        <begin position="334"/>
        <end position="368"/>
    </location>
</feature>
<dbReference type="AlphaFoldDB" id="A0A8B7CJI7"/>
<evidence type="ECO:0000256" key="3">
    <source>
        <dbReference type="PROSITE-ProRule" id="PRU00708"/>
    </source>
</evidence>
<sequence>MKYLTFRRFSTSFDHANRNRSSNPAMNPSFLSIPHRTIPEPRGQDHDFVAVAHSHLVHGEWPKIAALATGLTPFRNNHILLRIQRDPVLSLEFYDWAALHHPSSQNLDTHSIILHILTKAKRFKSAESILRKFLIPRTQNSSEELFDAILYSYRLCDSTPGVFDSIFKAYAHLKKFRNATDTFCRMRDYGFLPKIRSCNAFMSSLLDLGRCDIVLAFYRDMRRCRMSPNVYTLNMVMCALGNSGKLEKALELFGKMETLGFTPTVSSFNTLIAAHCKNGLMGASVKLKNGMGKKGLEPNVVTYNTLIHGFCKEGNLQEANKVFNEMKAANVSPNTVTYNSLINGYSQINNSEMGMRLYEEMLKSRVEVDIITYNALILGLCNEGKTKKAAYLVKELDKENLVPNASTFFALISGQCKRQNSERAFQIYKAMKKSGCHPNYDTFKLLISTFCKNKDFEGAIEVLMEMLERWMAPEKDLLAELLEGLRVSGKSHLATRLLLGTAEGRLIPKAYFDGLLSSSQFEAGS</sequence>
<dbReference type="Proteomes" id="UP000228380">
    <property type="component" value="Chromosome 6"/>
</dbReference>
<evidence type="ECO:0000313" key="8">
    <source>
        <dbReference type="RefSeq" id="XP_038983345.1"/>
    </source>
</evidence>
<gene>
    <name evidence="5 6 7 8 9 10 11 12 13 14" type="primary">LOC103714917</name>
</gene>
<dbReference type="GeneID" id="103714917"/>
<evidence type="ECO:0000313" key="14">
    <source>
        <dbReference type="RefSeq" id="XP_038983351.1"/>
    </source>
</evidence>
<dbReference type="Pfam" id="PF13812">
    <property type="entry name" value="PPR_3"/>
    <property type="match status" value="1"/>
</dbReference>
<reference evidence="4" key="1">
    <citation type="journal article" date="2019" name="Nat. Commun.">
        <title>Genome-wide association mapping of date palm fruit traits.</title>
        <authorList>
            <person name="Hazzouri K.M."/>
            <person name="Gros-Balthazard M."/>
            <person name="Flowers J.M."/>
            <person name="Copetti D."/>
            <person name="Lemansour A."/>
            <person name="Lebrun M."/>
            <person name="Masmoudi K."/>
            <person name="Ferrand S."/>
            <person name="Dhar M.I."/>
            <person name="Fresquez Z.A."/>
            <person name="Rosas U."/>
            <person name="Zhang J."/>
            <person name="Talag J."/>
            <person name="Lee S."/>
            <person name="Kudrna D."/>
            <person name="Powell R.F."/>
            <person name="Leitch I.J."/>
            <person name="Krueger R.R."/>
            <person name="Wing R.A."/>
            <person name="Amiri K.M.A."/>
            <person name="Purugganan M.D."/>
        </authorList>
    </citation>
    <scope>NUCLEOTIDE SEQUENCE [LARGE SCALE GENOMIC DNA]</scope>
    <source>
        <strain evidence="4">cv. Khalas</strain>
    </source>
</reference>
<reference evidence="5 6" key="2">
    <citation type="submission" date="2025-04" db="UniProtKB">
        <authorList>
            <consortium name="RefSeq"/>
        </authorList>
    </citation>
    <scope>IDENTIFICATION</scope>
    <source>
        <tissue evidence="5 6">Young leaves</tissue>
    </source>
</reference>
<evidence type="ECO:0000313" key="4">
    <source>
        <dbReference type="Proteomes" id="UP000228380"/>
    </source>
</evidence>
<feature type="repeat" description="PPR" evidence="3">
    <location>
        <begin position="439"/>
        <end position="473"/>
    </location>
</feature>
<keyword evidence="4" id="KW-1185">Reference proteome</keyword>
<dbReference type="RefSeq" id="XP_038983348.1">
    <property type="nucleotide sequence ID" value="XM_039127420.1"/>
</dbReference>
<dbReference type="Gene3D" id="1.25.40.10">
    <property type="entry name" value="Tetratricopeptide repeat domain"/>
    <property type="match status" value="3"/>
</dbReference>
<dbReference type="InterPro" id="IPR011990">
    <property type="entry name" value="TPR-like_helical_dom_sf"/>
</dbReference>
<feature type="repeat" description="PPR" evidence="3">
    <location>
        <begin position="404"/>
        <end position="438"/>
    </location>
</feature>
<dbReference type="PROSITE" id="PS51375">
    <property type="entry name" value="PPR"/>
    <property type="match status" value="8"/>
</dbReference>
<dbReference type="NCBIfam" id="TIGR00756">
    <property type="entry name" value="PPR"/>
    <property type="match status" value="8"/>
</dbReference>
<feature type="repeat" description="PPR" evidence="3">
    <location>
        <begin position="229"/>
        <end position="263"/>
    </location>
</feature>
<evidence type="ECO:0000313" key="5">
    <source>
        <dbReference type="RefSeq" id="XP_008800604.2"/>
    </source>
</evidence>
<evidence type="ECO:0000313" key="9">
    <source>
        <dbReference type="RefSeq" id="XP_038983346.1"/>
    </source>
</evidence>
<evidence type="ECO:0000313" key="7">
    <source>
        <dbReference type="RefSeq" id="XP_008800608.2"/>
    </source>
</evidence>
<evidence type="ECO:0000313" key="6">
    <source>
        <dbReference type="RefSeq" id="XP_008800605.2"/>
    </source>
</evidence>
<organism evidence="4 6">
    <name type="scientific">Phoenix dactylifera</name>
    <name type="common">Date palm</name>
    <dbReference type="NCBI Taxonomy" id="42345"/>
    <lineage>
        <taxon>Eukaryota</taxon>
        <taxon>Viridiplantae</taxon>
        <taxon>Streptophyta</taxon>
        <taxon>Embryophyta</taxon>
        <taxon>Tracheophyta</taxon>
        <taxon>Spermatophyta</taxon>
        <taxon>Magnoliopsida</taxon>
        <taxon>Liliopsida</taxon>
        <taxon>Arecaceae</taxon>
        <taxon>Coryphoideae</taxon>
        <taxon>Phoeniceae</taxon>
        <taxon>Phoenix</taxon>
    </lineage>
</organism>
<feature type="repeat" description="PPR" evidence="3">
    <location>
        <begin position="369"/>
        <end position="403"/>
    </location>
</feature>
<dbReference type="InterPro" id="IPR050667">
    <property type="entry name" value="PPR-containing_protein"/>
</dbReference>
<dbReference type="RefSeq" id="XP_008800608.2">
    <property type="nucleotide sequence ID" value="XM_008802386.4"/>
</dbReference>
<dbReference type="RefSeq" id="XP_038983350.1">
    <property type="nucleotide sequence ID" value="XM_039127422.1"/>
</dbReference>
<evidence type="ECO:0000313" key="12">
    <source>
        <dbReference type="RefSeq" id="XP_038983349.1"/>
    </source>
</evidence>
<evidence type="ECO:0000313" key="10">
    <source>
        <dbReference type="RefSeq" id="XP_038983347.1"/>
    </source>
</evidence>
<dbReference type="RefSeq" id="XP_038983346.1">
    <property type="nucleotide sequence ID" value="XM_039127418.1"/>
</dbReference>
<evidence type="ECO:0000313" key="13">
    <source>
        <dbReference type="RefSeq" id="XP_038983350.1"/>
    </source>
</evidence>
<dbReference type="RefSeq" id="XP_008800604.2">
    <property type="nucleotide sequence ID" value="XM_008802382.4"/>
</dbReference>
<protein>
    <submittedName>
        <fullName evidence="5 6">Pentatricopeptide repeat-containing protein At4g26680, mitochondrial</fullName>
    </submittedName>
</protein>
<dbReference type="RefSeq" id="XP_008800605.2">
    <property type="nucleotide sequence ID" value="XM_008802383.4"/>
</dbReference>
<dbReference type="Pfam" id="PF12854">
    <property type="entry name" value="PPR_1"/>
    <property type="match status" value="1"/>
</dbReference>
<dbReference type="PANTHER" id="PTHR47939">
    <property type="entry name" value="MEMBRANE-ASSOCIATED SALT-INDUCIBLE PROTEIN-LIKE"/>
    <property type="match status" value="1"/>
</dbReference>
<dbReference type="RefSeq" id="XP_038983351.1">
    <property type="nucleotide sequence ID" value="XM_039127423.1"/>
</dbReference>
<keyword evidence="2" id="KW-0677">Repeat</keyword>
<dbReference type="RefSeq" id="XP_038983349.1">
    <property type="nucleotide sequence ID" value="XM_039127421.1"/>
</dbReference>
<dbReference type="Pfam" id="PF01535">
    <property type="entry name" value="PPR"/>
    <property type="match status" value="1"/>
</dbReference>
<accession>A0A8B7CJI7</accession>
<dbReference type="RefSeq" id="XP_038983347.1">
    <property type="nucleotide sequence ID" value="XM_039127419.1"/>
</dbReference>
<evidence type="ECO:0000313" key="11">
    <source>
        <dbReference type="RefSeq" id="XP_038983348.1"/>
    </source>
</evidence>
<feature type="repeat" description="PPR" evidence="3">
    <location>
        <begin position="264"/>
        <end position="298"/>
    </location>
</feature>
<dbReference type="Pfam" id="PF13041">
    <property type="entry name" value="PPR_2"/>
    <property type="match status" value="2"/>
</dbReference>
<feature type="repeat" description="PPR" evidence="3">
    <location>
        <begin position="159"/>
        <end position="193"/>
    </location>
</feature>
<dbReference type="PANTHER" id="PTHR47939:SF13">
    <property type="entry name" value="OS03G0201400 PROTEIN"/>
    <property type="match status" value="1"/>
</dbReference>
<dbReference type="RefSeq" id="XP_038983345.1">
    <property type="nucleotide sequence ID" value="XM_039127417.1"/>
</dbReference>
<dbReference type="OrthoDB" id="185373at2759"/>
<feature type="repeat" description="PPR" evidence="3">
    <location>
        <begin position="299"/>
        <end position="333"/>
    </location>
</feature>
<name>A0A8B7CJI7_PHODC</name>